<evidence type="ECO:0000313" key="2">
    <source>
        <dbReference type="EMBL" id="CAG9531246.1"/>
    </source>
</evidence>
<evidence type="ECO:0000313" key="3">
    <source>
        <dbReference type="Proteomes" id="UP000746747"/>
    </source>
</evidence>
<accession>A0A8J2LXV6</accession>
<gene>
    <name evidence="2" type="ORF">CJOHNSTONI_LOCUS1660</name>
</gene>
<feature type="region of interest" description="Disordered" evidence="1">
    <location>
        <begin position="1"/>
        <end position="43"/>
    </location>
</feature>
<evidence type="ECO:0000256" key="1">
    <source>
        <dbReference type="SAM" id="MobiDB-lite"/>
    </source>
</evidence>
<dbReference type="EMBL" id="CAKAEH010000522">
    <property type="protein sequence ID" value="CAG9531246.1"/>
    <property type="molecule type" value="Genomic_DNA"/>
</dbReference>
<organism evidence="2 3">
    <name type="scientific">Cercopithifilaria johnstoni</name>
    <dbReference type="NCBI Taxonomy" id="2874296"/>
    <lineage>
        <taxon>Eukaryota</taxon>
        <taxon>Metazoa</taxon>
        <taxon>Ecdysozoa</taxon>
        <taxon>Nematoda</taxon>
        <taxon>Chromadorea</taxon>
        <taxon>Rhabditida</taxon>
        <taxon>Spirurina</taxon>
        <taxon>Spiruromorpha</taxon>
        <taxon>Filarioidea</taxon>
        <taxon>Onchocercidae</taxon>
        <taxon>Cercopithifilaria</taxon>
    </lineage>
</organism>
<dbReference type="AlphaFoldDB" id="A0A8J2LXV6"/>
<keyword evidence="3" id="KW-1185">Reference proteome</keyword>
<reference evidence="2" key="1">
    <citation type="submission" date="2021-09" db="EMBL/GenBank/DDBJ databases">
        <authorList>
            <consortium name="Pathogen Informatics"/>
        </authorList>
    </citation>
    <scope>NUCLEOTIDE SEQUENCE</scope>
</reference>
<name>A0A8J2LXV6_9BILA</name>
<comment type="caution">
    <text evidence="2">The sequence shown here is derived from an EMBL/GenBank/DDBJ whole genome shotgun (WGS) entry which is preliminary data.</text>
</comment>
<sequence length="43" mass="4692">MWPLRRGGGPRRGDLGSGPYNGRPPGPRGPTPRVNSTRMRHPS</sequence>
<protein>
    <submittedName>
        <fullName evidence="2">Uncharacterized protein</fullName>
    </submittedName>
</protein>
<feature type="non-terminal residue" evidence="2">
    <location>
        <position position="43"/>
    </location>
</feature>
<proteinExistence type="predicted"/>
<dbReference type="Proteomes" id="UP000746747">
    <property type="component" value="Unassembled WGS sequence"/>
</dbReference>